<evidence type="ECO:0000256" key="4">
    <source>
        <dbReference type="PROSITE-ProRule" id="PRU00134"/>
    </source>
</evidence>
<dbReference type="AlphaFoldDB" id="A0A5C3QX32"/>
<keyword evidence="2 4" id="KW-0863">Zinc-finger</keyword>
<keyword evidence="7" id="KW-1185">Reference proteome</keyword>
<name>A0A5C3QX32_9AGAR</name>
<dbReference type="GO" id="GO:0008270">
    <property type="term" value="F:zinc ion binding"/>
    <property type="evidence" value="ECO:0007669"/>
    <property type="project" value="UniProtKB-KW"/>
</dbReference>
<organism evidence="6 7">
    <name type="scientific">Pterulicium gracile</name>
    <dbReference type="NCBI Taxonomy" id="1884261"/>
    <lineage>
        <taxon>Eukaryota</taxon>
        <taxon>Fungi</taxon>
        <taxon>Dikarya</taxon>
        <taxon>Basidiomycota</taxon>
        <taxon>Agaricomycotina</taxon>
        <taxon>Agaricomycetes</taxon>
        <taxon>Agaricomycetidae</taxon>
        <taxon>Agaricales</taxon>
        <taxon>Pleurotineae</taxon>
        <taxon>Pterulaceae</taxon>
        <taxon>Pterulicium</taxon>
    </lineage>
</organism>
<dbReference type="Proteomes" id="UP000305067">
    <property type="component" value="Unassembled WGS sequence"/>
</dbReference>
<proteinExistence type="predicted"/>
<evidence type="ECO:0000313" key="6">
    <source>
        <dbReference type="EMBL" id="TFL04939.1"/>
    </source>
</evidence>
<protein>
    <recommendedName>
        <fullName evidence="5">MYND-type domain-containing protein</fullName>
    </recommendedName>
</protein>
<dbReference type="EMBL" id="ML178817">
    <property type="protein sequence ID" value="TFL04939.1"/>
    <property type="molecule type" value="Genomic_DNA"/>
</dbReference>
<sequence length="870" mass="96844">MPALSAAKTHVRLLAEAEPIGLTSATAAGDRVGFEFSFNTGSCNGHEVSVVVIAKPRPTTLPLSHGNRATPHHSGQHDTCRQDLQESAEEFVNLIASWVLRHSSDDAVRTAALNSLLSCHCDTSDRDVARLHSKNQTTEAAMCFLGTSAFVFVFQLFLDTDVLKLGKLSELKKLKKKNKRFEVLCQYVVDDPRALVLTCCSWYRVWNCKTAILAFSTYISHLTHSPQAEEYAFRVMEPEFLIILLRQLFKILQLSYGTDAADLDPRLTSEIGQLVMILTRAVSNADSATRMQTALGQHATIIYSLLLDILSWGGQQKPLGPVRTSMLQALYLAMLAIFRRLGSSLKLPFPPTSALLTAPSVRDFLAMKYYAIFSAMASSRRLTSRGNAACCKEPSSAAARFDRCSGCTIVSYCSEERQRSSWTDRDRPHKAVCKWWKLVGPVWPRSREDLSDKLAETSFPGMEVATSLFAGDAHLRSLAEPLGLTFGIVGKVMSDSLRVTWVNVQLAPIKISAAQGQKYIPLMTPSFQAAVSKHRAGTVHFKNRLTQAAMSSIAVIAHKFVNQFLCDRDAKLGKLGRLGNWYRVWGFKTALLSLSTYISQPKPSPAFEHALTALYPEFLVVLIQRLYQILRSDVKDEDLFSNTQSEIGHLLLIVQRSITCTWLSKDPHTATRMRSLFGQQVTTSYSLFLDILVCAGTQTRTEQDFMGPVRSTVLQMIDVTPLAIYGRLGSSLNLLFPPCSAWRADLQFPLPPPELIGRKYSGIFEAMLRQYMSARQYASVRATSLYLSSPRVVQTSLTAKRPARRQLSGLTAVSGSELGFTLSTKMSRMVALEFTTSSERKFAAKKTLSRRLPDRLKCLQLAMLRRSRSR</sequence>
<accession>A0A5C3QX32</accession>
<evidence type="ECO:0000256" key="1">
    <source>
        <dbReference type="ARBA" id="ARBA00022723"/>
    </source>
</evidence>
<dbReference type="InterPro" id="IPR002893">
    <property type="entry name" value="Znf_MYND"/>
</dbReference>
<reference evidence="6 7" key="1">
    <citation type="journal article" date="2019" name="Nat. Ecol. Evol.">
        <title>Megaphylogeny resolves global patterns of mushroom evolution.</title>
        <authorList>
            <person name="Varga T."/>
            <person name="Krizsan K."/>
            <person name="Foldi C."/>
            <person name="Dima B."/>
            <person name="Sanchez-Garcia M."/>
            <person name="Sanchez-Ramirez S."/>
            <person name="Szollosi G.J."/>
            <person name="Szarkandi J.G."/>
            <person name="Papp V."/>
            <person name="Albert L."/>
            <person name="Andreopoulos W."/>
            <person name="Angelini C."/>
            <person name="Antonin V."/>
            <person name="Barry K.W."/>
            <person name="Bougher N.L."/>
            <person name="Buchanan P."/>
            <person name="Buyck B."/>
            <person name="Bense V."/>
            <person name="Catcheside P."/>
            <person name="Chovatia M."/>
            <person name="Cooper J."/>
            <person name="Damon W."/>
            <person name="Desjardin D."/>
            <person name="Finy P."/>
            <person name="Geml J."/>
            <person name="Haridas S."/>
            <person name="Hughes K."/>
            <person name="Justo A."/>
            <person name="Karasinski D."/>
            <person name="Kautmanova I."/>
            <person name="Kiss B."/>
            <person name="Kocsube S."/>
            <person name="Kotiranta H."/>
            <person name="LaButti K.M."/>
            <person name="Lechner B.E."/>
            <person name="Liimatainen K."/>
            <person name="Lipzen A."/>
            <person name="Lukacs Z."/>
            <person name="Mihaltcheva S."/>
            <person name="Morgado L.N."/>
            <person name="Niskanen T."/>
            <person name="Noordeloos M.E."/>
            <person name="Ohm R.A."/>
            <person name="Ortiz-Santana B."/>
            <person name="Ovrebo C."/>
            <person name="Racz N."/>
            <person name="Riley R."/>
            <person name="Savchenko A."/>
            <person name="Shiryaev A."/>
            <person name="Soop K."/>
            <person name="Spirin V."/>
            <person name="Szebenyi C."/>
            <person name="Tomsovsky M."/>
            <person name="Tulloss R.E."/>
            <person name="Uehling J."/>
            <person name="Grigoriev I.V."/>
            <person name="Vagvolgyi C."/>
            <person name="Papp T."/>
            <person name="Martin F.M."/>
            <person name="Miettinen O."/>
            <person name="Hibbett D.S."/>
            <person name="Nagy L.G."/>
        </authorList>
    </citation>
    <scope>NUCLEOTIDE SEQUENCE [LARGE SCALE GENOMIC DNA]</scope>
    <source>
        <strain evidence="6 7">CBS 309.79</strain>
    </source>
</reference>
<dbReference type="SUPFAM" id="SSF144232">
    <property type="entry name" value="HIT/MYND zinc finger-like"/>
    <property type="match status" value="1"/>
</dbReference>
<gene>
    <name evidence="6" type="ORF">BDV98DRAFT_633662</name>
</gene>
<evidence type="ECO:0000256" key="3">
    <source>
        <dbReference type="ARBA" id="ARBA00022833"/>
    </source>
</evidence>
<keyword evidence="1" id="KW-0479">Metal-binding</keyword>
<dbReference type="PROSITE" id="PS50865">
    <property type="entry name" value="ZF_MYND_2"/>
    <property type="match status" value="1"/>
</dbReference>
<evidence type="ECO:0000313" key="7">
    <source>
        <dbReference type="Proteomes" id="UP000305067"/>
    </source>
</evidence>
<dbReference type="Gene3D" id="6.10.140.2220">
    <property type="match status" value="1"/>
</dbReference>
<dbReference type="OrthoDB" id="432970at2759"/>
<keyword evidence="3" id="KW-0862">Zinc</keyword>
<feature type="domain" description="MYND-type" evidence="5">
    <location>
        <begin position="387"/>
        <end position="433"/>
    </location>
</feature>
<evidence type="ECO:0000259" key="5">
    <source>
        <dbReference type="PROSITE" id="PS50865"/>
    </source>
</evidence>
<evidence type="ECO:0000256" key="2">
    <source>
        <dbReference type="ARBA" id="ARBA00022771"/>
    </source>
</evidence>